<dbReference type="EMBL" id="JACHOV010000001">
    <property type="protein sequence ID" value="MBB4639980.1"/>
    <property type="molecule type" value="Genomic_DNA"/>
</dbReference>
<dbReference type="PROSITE" id="PS50110">
    <property type="entry name" value="RESPONSE_REGULATORY"/>
    <property type="match status" value="1"/>
</dbReference>
<evidence type="ECO:0000313" key="4">
    <source>
        <dbReference type="Proteomes" id="UP000575068"/>
    </source>
</evidence>
<keyword evidence="4" id="KW-1185">Reference proteome</keyword>
<dbReference type="GO" id="GO:0003677">
    <property type="term" value="F:DNA binding"/>
    <property type="evidence" value="ECO:0007669"/>
    <property type="project" value="UniProtKB-KW"/>
</dbReference>
<dbReference type="Proteomes" id="UP000575068">
    <property type="component" value="Unassembled WGS sequence"/>
</dbReference>
<feature type="modified residue" description="4-aspartylphosphate" evidence="1">
    <location>
        <position position="56"/>
    </location>
</feature>
<dbReference type="RefSeq" id="WP_184473827.1">
    <property type="nucleotide sequence ID" value="NZ_JACHOV010000001.1"/>
</dbReference>
<dbReference type="GO" id="GO:0000160">
    <property type="term" value="P:phosphorelay signal transduction system"/>
    <property type="evidence" value="ECO:0007669"/>
    <property type="project" value="InterPro"/>
</dbReference>
<evidence type="ECO:0000313" key="3">
    <source>
        <dbReference type="EMBL" id="MBB4639980.1"/>
    </source>
</evidence>
<dbReference type="Gene3D" id="3.40.50.2300">
    <property type="match status" value="1"/>
</dbReference>
<name>A0A840HQT1_9SPHN</name>
<reference evidence="3 4" key="1">
    <citation type="submission" date="2020-08" db="EMBL/GenBank/DDBJ databases">
        <title>Genomic Encyclopedia of Type Strains, Phase IV (KMG-IV): sequencing the most valuable type-strain genomes for metagenomic binning, comparative biology and taxonomic classification.</title>
        <authorList>
            <person name="Goeker M."/>
        </authorList>
    </citation>
    <scope>NUCLEOTIDE SEQUENCE [LARGE SCALE GENOMIC DNA]</scope>
    <source>
        <strain evidence="3 4">DSM 7465</strain>
    </source>
</reference>
<accession>A0A840HQT1</accession>
<proteinExistence type="predicted"/>
<dbReference type="InterPro" id="IPR001789">
    <property type="entry name" value="Sig_transdc_resp-reg_receiver"/>
</dbReference>
<dbReference type="AlphaFoldDB" id="A0A840HQT1"/>
<protein>
    <submittedName>
        <fullName evidence="3">DNA-binding response OmpR family regulator</fullName>
    </submittedName>
</protein>
<organism evidence="3 4">
    <name type="scientific">Rhizorhapis suberifaciens</name>
    <name type="common">corky root of lettuce</name>
    <dbReference type="NCBI Taxonomy" id="13656"/>
    <lineage>
        <taxon>Bacteria</taxon>
        <taxon>Pseudomonadati</taxon>
        <taxon>Pseudomonadota</taxon>
        <taxon>Alphaproteobacteria</taxon>
        <taxon>Sphingomonadales</taxon>
        <taxon>Sphingomonadaceae</taxon>
        <taxon>Rhizorhapis</taxon>
    </lineage>
</organism>
<gene>
    <name evidence="3" type="ORF">HNQ99_000260</name>
</gene>
<dbReference type="SMART" id="SM00448">
    <property type="entry name" value="REC"/>
    <property type="match status" value="1"/>
</dbReference>
<dbReference type="SUPFAM" id="SSF52172">
    <property type="entry name" value="CheY-like"/>
    <property type="match status" value="1"/>
</dbReference>
<sequence>MLDRKSILIVEDEPMIGLMVEDFLDSLGYDVAGIADGLITACRYARLGGFDAAILDVNLAGEMVWPAADILMEKGVPFLFVTGGSSEDVPVRFATCARLEKPFTMATVEHALGQLFAIS</sequence>
<comment type="caution">
    <text evidence="3">The sequence shown here is derived from an EMBL/GenBank/DDBJ whole genome shotgun (WGS) entry which is preliminary data.</text>
</comment>
<keyword evidence="3" id="KW-0238">DNA-binding</keyword>
<keyword evidence="1" id="KW-0597">Phosphoprotein</keyword>
<evidence type="ECO:0000259" key="2">
    <source>
        <dbReference type="PROSITE" id="PS50110"/>
    </source>
</evidence>
<dbReference type="InterPro" id="IPR011006">
    <property type="entry name" value="CheY-like_superfamily"/>
</dbReference>
<evidence type="ECO:0000256" key="1">
    <source>
        <dbReference type="PROSITE-ProRule" id="PRU00169"/>
    </source>
</evidence>
<feature type="domain" description="Response regulatory" evidence="2">
    <location>
        <begin position="6"/>
        <end position="116"/>
    </location>
</feature>